<dbReference type="OrthoDB" id="8770295at2"/>
<sequence>MRVLMTGAGGIIGREARHRLAGRYPLMRLLDLADIEPANADEECLKVDICNLEALEAAMQGIDCVVHLAGVSVEPESNAWEQVLPANIVGTYNVFEAARRAGVKRVVFASSHHAIGYYRRSEVLTGAIAPRPDSYYGVSKVTGEALGRLYADKFGLSVVSLRIGAYRPKPADIRHLSVWISPRDMVELLRCSIEAPLLHYVVAYGMSANSRLIWDNREAGVLGYRPVDDAEDYAEEVLANGAPELEGAKPFHGGWYCAWGLGDHGLFID</sequence>
<dbReference type="SUPFAM" id="SSF51735">
    <property type="entry name" value="NAD(P)-binding Rossmann-fold domains"/>
    <property type="match status" value="1"/>
</dbReference>
<protein>
    <submittedName>
        <fullName evidence="2">NAD-dependent epimerase/dehydratase</fullName>
    </submittedName>
</protein>
<dbReference type="InterPro" id="IPR036291">
    <property type="entry name" value="NAD(P)-bd_dom_sf"/>
</dbReference>
<evidence type="ECO:0000313" key="3">
    <source>
        <dbReference type="Proteomes" id="UP000006633"/>
    </source>
</evidence>
<dbReference type="HOGENOM" id="CLU_079334_0_0_5"/>
<dbReference type="RefSeq" id="WP_013166718.1">
    <property type="nucleotide sequence ID" value="NC_014217.1"/>
</dbReference>
<dbReference type="eggNOG" id="COG0451">
    <property type="taxonomic scope" value="Bacteria"/>
</dbReference>
<keyword evidence="3" id="KW-1185">Reference proteome</keyword>
<dbReference type="PANTHER" id="PTHR43245:SF55">
    <property type="entry name" value="NAD(P)-BINDING DOMAIN-CONTAINING PROTEIN"/>
    <property type="match status" value="1"/>
</dbReference>
<dbReference type="Proteomes" id="UP000006633">
    <property type="component" value="Chromosome"/>
</dbReference>
<dbReference type="EMBL" id="CP002026">
    <property type="protein sequence ID" value="ADH89214.1"/>
    <property type="molecule type" value="Genomic_DNA"/>
</dbReference>
<dbReference type="KEGG" id="sno:Snov_1911"/>
<evidence type="ECO:0000259" key="1">
    <source>
        <dbReference type="Pfam" id="PF01370"/>
    </source>
</evidence>
<evidence type="ECO:0000313" key="2">
    <source>
        <dbReference type="EMBL" id="ADH89214.1"/>
    </source>
</evidence>
<dbReference type="Pfam" id="PF01370">
    <property type="entry name" value="Epimerase"/>
    <property type="match status" value="1"/>
</dbReference>
<dbReference type="Gene3D" id="3.40.50.720">
    <property type="entry name" value="NAD(P)-binding Rossmann-like Domain"/>
    <property type="match status" value="1"/>
</dbReference>
<dbReference type="PANTHER" id="PTHR43245">
    <property type="entry name" value="BIFUNCTIONAL POLYMYXIN RESISTANCE PROTEIN ARNA"/>
    <property type="match status" value="1"/>
</dbReference>
<name>D6ZZ78_ANCN5</name>
<reference evidence="2 3" key="1">
    <citation type="journal article" date="2012" name="Stand. Genomic Sci.">
        <title>Complete genome sequence of the facultatively chemolithoautotrophic and methylotrophic alpha Proteobacterium Starkeya novella type strain (ATCC 8093(T)).</title>
        <authorList>
            <person name="Kappler U."/>
            <person name="Davenport K."/>
            <person name="Beatson S."/>
            <person name="Lucas S."/>
            <person name="Lapidus A."/>
            <person name="Copeland A."/>
            <person name="Berry K.W."/>
            <person name="Glavina Del Rio T."/>
            <person name="Hammon N."/>
            <person name="Dalin E."/>
            <person name="Tice H."/>
            <person name="Pitluck S."/>
            <person name="Richardson P."/>
            <person name="Bruce D."/>
            <person name="Goodwin L.A."/>
            <person name="Han C."/>
            <person name="Tapia R."/>
            <person name="Detter J.C."/>
            <person name="Chang Y.J."/>
            <person name="Jeffries C.D."/>
            <person name="Land M."/>
            <person name="Hauser L."/>
            <person name="Kyrpides N.C."/>
            <person name="Goker M."/>
            <person name="Ivanova N."/>
            <person name="Klenk H.P."/>
            <person name="Woyke T."/>
        </authorList>
    </citation>
    <scope>NUCLEOTIDE SEQUENCE [LARGE SCALE GENOMIC DNA]</scope>
    <source>
        <strain evidence="3">ATCC 8093 / DSM 506 / JCM 20403 / CCM 1077 / IAM 12100 / NBRC 12443 / NCIMB 10456</strain>
    </source>
</reference>
<feature type="domain" description="NAD-dependent epimerase/dehydratase" evidence="1">
    <location>
        <begin position="3"/>
        <end position="163"/>
    </location>
</feature>
<dbReference type="AlphaFoldDB" id="D6ZZ78"/>
<organism evidence="2 3">
    <name type="scientific">Ancylobacter novellus (strain ATCC 8093 / DSM 506 / JCM 20403 / CCM 1077 / IAM 12100 / NBRC 12443 / NCIMB 10456)</name>
    <name type="common">Starkeya novella</name>
    <dbReference type="NCBI Taxonomy" id="639283"/>
    <lineage>
        <taxon>Bacteria</taxon>
        <taxon>Pseudomonadati</taxon>
        <taxon>Pseudomonadota</taxon>
        <taxon>Alphaproteobacteria</taxon>
        <taxon>Hyphomicrobiales</taxon>
        <taxon>Xanthobacteraceae</taxon>
        <taxon>Ancylobacter</taxon>
    </lineage>
</organism>
<dbReference type="InterPro" id="IPR001509">
    <property type="entry name" value="Epimerase_deHydtase"/>
</dbReference>
<dbReference type="STRING" id="639283.Snov_1911"/>
<accession>D6ZZ78</accession>
<dbReference type="InterPro" id="IPR050177">
    <property type="entry name" value="Lipid_A_modif_metabolic_enz"/>
</dbReference>
<gene>
    <name evidence="2" type="ordered locus">Snov_1911</name>
</gene>
<proteinExistence type="predicted"/>